<protein>
    <recommendedName>
        <fullName evidence="5">poly(A)-specific ribonuclease</fullName>
        <ecNumber evidence="5">3.1.13.4</ecNumber>
    </recommendedName>
</protein>
<dbReference type="GO" id="GO:0005737">
    <property type="term" value="C:cytoplasm"/>
    <property type="evidence" value="ECO:0007669"/>
    <property type="project" value="UniProtKB-SubCell"/>
</dbReference>
<dbReference type="InterPro" id="IPR036397">
    <property type="entry name" value="RNaseH_sf"/>
</dbReference>
<dbReference type="Gene3D" id="3.30.420.10">
    <property type="entry name" value="Ribonuclease H-like superfamily/Ribonuclease H"/>
    <property type="match status" value="1"/>
</dbReference>
<evidence type="ECO:0000256" key="8">
    <source>
        <dbReference type="ARBA" id="ARBA00022723"/>
    </source>
</evidence>
<evidence type="ECO:0000256" key="11">
    <source>
        <dbReference type="ARBA" id="ARBA00022884"/>
    </source>
</evidence>
<evidence type="ECO:0000256" key="3">
    <source>
        <dbReference type="ARBA" id="ARBA00004496"/>
    </source>
</evidence>
<keyword evidence="6" id="KW-0963">Cytoplasm</keyword>
<comment type="similarity">
    <text evidence="4">Belongs to the CAF1 family.</text>
</comment>
<dbReference type="InterPro" id="IPR006941">
    <property type="entry name" value="RNase_CAF1"/>
</dbReference>
<keyword evidence="15" id="KW-1185">Reference proteome</keyword>
<keyword evidence="13" id="KW-0804">Transcription</keyword>
<dbReference type="WBParaSite" id="PSU_v2.g1594.t1">
    <property type="protein sequence ID" value="PSU_v2.g1594.t1"/>
    <property type="gene ID" value="PSU_v2.g1594"/>
</dbReference>
<organism evidence="15 16">
    <name type="scientific">Panagrolaimus superbus</name>
    <dbReference type="NCBI Taxonomy" id="310955"/>
    <lineage>
        <taxon>Eukaryota</taxon>
        <taxon>Metazoa</taxon>
        <taxon>Ecdysozoa</taxon>
        <taxon>Nematoda</taxon>
        <taxon>Chromadorea</taxon>
        <taxon>Rhabditida</taxon>
        <taxon>Tylenchina</taxon>
        <taxon>Panagrolaimomorpha</taxon>
        <taxon>Panagrolaimoidea</taxon>
        <taxon>Panagrolaimidae</taxon>
        <taxon>Panagrolaimus</taxon>
    </lineage>
</organism>
<dbReference type="GO" id="GO:0030014">
    <property type="term" value="C:CCR4-NOT complex"/>
    <property type="evidence" value="ECO:0007669"/>
    <property type="project" value="InterPro"/>
</dbReference>
<keyword evidence="10" id="KW-0269">Exonuclease</keyword>
<evidence type="ECO:0000313" key="16">
    <source>
        <dbReference type="WBParaSite" id="PSU_v2.g1594.t1"/>
    </source>
</evidence>
<dbReference type="GO" id="GO:0005634">
    <property type="term" value="C:nucleus"/>
    <property type="evidence" value="ECO:0007669"/>
    <property type="project" value="UniProtKB-SubCell"/>
</dbReference>
<dbReference type="InterPro" id="IPR039637">
    <property type="entry name" value="CNOT7/CNOT8/Pop2"/>
</dbReference>
<keyword evidence="9" id="KW-0378">Hydrolase</keyword>
<dbReference type="GO" id="GO:0004535">
    <property type="term" value="F:poly(A)-specific ribonuclease activity"/>
    <property type="evidence" value="ECO:0007669"/>
    <property type="project" value="UniProtKB-EC"/>
</dbReference>
<evidence type="ECO:0000256" key="7">
    <source>
        <dbReference type="ARBA" id="ARBA00022722"/>
    </source>
</evidence>
<evidence type="ECO:0000256" key="14">
    <source>
        <dbReference type="ARBA" id="ARBA00023242"/>
    </source>
</evidence>
<sequence>MSTPRRSPGRKVTITNVWKDNLEYEFSRIRNILNDYPYIAFDTEFPGVVATPIGAFKSKEEFQYNQIACNVNMLKLIQVGFCLTNSQGELPPDGDIWQFNIKFSIDDDMYAVESVDLLKRSGIDFARLPNDGIKIEDFGSLLTTSGLVVNKKITWLTFHSCFDFGYLIKTVIGRSLPTSEKTFFEYHKVLFPRSYDVKMLMKVPKIQAVKLRGGLQDVNC</sequence>
<keyword evidence="8" id="KW-0479">Metal-binding</keyword>
<comment type="catalytic activity">
    <reaction evidence="1">
        <text>Exonucleolytic cleavage of poly(A) to 5'-AMP.</text>
        <dbReference type="EC" id="3.1.13.4"/>
    </reaction>
</comment>
<reference evidence="16" key="1">
    <citation type="submission" date="2022-11" db="UniProtKB">
        <authorList>
            <consortium name="WormBaseParasite"/>
        </authorList>
    </citation>
    <scope>IDENTIFICATION</scope>
</reference>
<keyword evidence="11" id="KW-0694">RNA-binding</keyword>
<keyword evidence="12" id="KW-0805">Transcription regulation</keyword>
<name>A0A914Y918_9BILA</name>
<evidence type="ECO:0000256" key="2">
    <source>
        <dbReference type="ARBA" id="ARBA00004123"/>
    </source>
</evidence>
<evidence type="ECO:0000256" key="13">
    <source>
        <dbReference type="ARBA" id="ARBA00023163"/>
    </source>
</evidence>
<evidence type="ECO:0000256" key="4">
    <source>
        <dbReference type="ARBA" id="ARBA00008372"/>
    </source>
</evidence>
<dbReference type="GO" id="GO:0003723">
    <property type="term" value="F:RNA binding"/>
    <property type="evidence" value="ECO:0007669"/>
    <property type="project" value="UniProtKB-KW"/>
</dbReference>
<evidence type="ECO:0000256" key="1">
    <source>
        <dbReference type="ARBA" id="ARBA00001663"/>
    </source>
</evidence>
<evidence type="ECO:0000256" key="5">
    <source>
        <dbReference type="ARBA" id="ARBA00012161"/>
    </source>
</evidence>
<dbReference type="Proteomes" id="UP000887577">
    <property type="component" value="Unplaced"/>
</dbReference>
<evidence type="ECO:0000256" key="9">
    <source>
        <dbReference type="ARBA" id="ARBA00022801"/>
    </source>
</evidence>
<evidence type="ECO:0000256" key="10">
    <source>
        <dbReference type="ARBA" id="ARBA00022839"/>
    </source>
</evidence>
<dbReference type="GO" id="GO:0046872">
    <property type="term" value="F:metal ion binding"/>
    <property type="evidence" value="ECO:0007669"/>
    <property type="project" value="UniProtKB-KW"/>
</dbReference>
<evidence type="ECO:0000256" key="6">
    <source>
        <dbReference type="ARBA" id="ARBA00022490"/>
    </source>
</evidence>
<dbReference type="Pfam" id="PF04857">
    <property type="entry name" value="CAF1"/>
    <property type="match status" value="1"/>
</dbReference>
<accession>A0A914Y918</accession>
<keyword evidence="7" id="KW-0540">Nuclease</keyword>
<keyword evidence="14" id="KW-0539">Nucleus</keyword>
<proteinExistence type="inferred from homology"/>
<evidence type="ECO:0000313" key="15">
    <source>
        <dbReference type="Proteomes" id="UP000887577"/>
    </source>
</evidence>
<dbReference type="PANTHER" id="PTHR10797">
    <property type="entry name" value="CCR4-NOT TRANSCRIPTION COMPLEX SUBUNIT"/>
    <property type="match status" value="1"/>
</dbReference>
<comment type="subcellular location">
    <subcellularLocation>
        <location evidence="3">Cytoplasm</location>
    </subcellularLocation>
    <subcellularLocation>
        <location evidence="2">Nucleus</location>
    </subcellularLocation>
</comment>
<evidence type="ECO:0000256" key="12">
    <source>
        <dbReference type="ARBA" id="ARBA00023015"/>
    </source>
</evidence>
<dbReference type="SUPFAM" id="SSF53098">
    <property type="entry name" value="Ribonuclease H-like"/>
    <property type="match status" value="1"/>
</dbReference>
<dbReference type="AlphaFoldDB" id="A0A914Y918"/>
<dbReference type="InterPro" id="IPR012337">
    <property type="entry name" value="RNaseH-like_sf"/>
</dbReference>
<dbReference type="EC" id="3.1.13.4" evidence="5"/>